<reference evidence="7 8" key="1">
    <citation type="submission" date="2023-10" db="EMBL/GenBank/DDBJ databases">
        <title>Genomes of two closely related lineages of the louse Polyplax serrata with different host specificities.</title>
        <authorList>
            <person name="Martinu J."/>
            <person name="Tarabai H."/>
            <person name="Stefka J."/>
            <person name="Hypsa V."/>
        </authorList>
    </citation>
    <scope>NUCLEOTIDE SEQUENCE [LARGE SCALE GENOMIC DNA]</scope>
    <source>
        <strain evidence="7">HR10_N</strain>
    </source>
</reference>
<feature type="domain" description="C2HC/C3H-type" evidence="6">
    <location>
        <begin position="127"/>
        <end position="156"/>
    </location>
</feature>
<keyword evidence="2" id="KW-0677">Repeat</keyword>
<feature type="domain" description="C2HC/C3H-type" evidence="6">
    <location>
        <begin position="13"/>
        <end position="42"/>
    </location>
</feature>
<keyword evidence="4" id="KW-0862">Zinc</keyword>
<dbReference type="AlphaFoldDB" id="A0AAN8PKD9"/>
<keyword evidence="3 5" id="KW-0863">Zinc-finger</keyword>
<dbReference type="InterPro" id="IPR026319">
    <property type="entry name" value="ZC2HC1A/B-like"/>
</dbReference>
<dbReference type="InterPro" id="IPR049899">
    <property type="entry name" value="Znf_C2HC_C3H"/>
</dbReference>
<evidence type="ECO:0000256" key="1">
    <source>
        <dbReference type="ARBA" id="ARBA00022723"/>
    </source>
</evidence>
<comment type="caution">
    <text evidence="7">The sequence shown here is derived from an EMBL/GenBank/DDBJ whole genome shotgun (WGS) entry which is preliminary data.</text>
</comment>
<evidence type="ECO:0000256" key="4">
    <source>
        <dbReference type="ARBA" id="ARBA00022833"/>
    </source>
</evidence>
<organism evidence="7 8">
    <name type="scientific">Polyplax serrata</name>
    <name type="common">Common mouse louse</name>
    <dbReference type="NCBI Taxonomy" id="468196"/>
    <lineage>
        <taxon>Eukaryota</taxon>
        <taxon>Metazoa</taxon>
        <taxon>Ecdysozoa</taxon>
        <taxon>Arthropoda</taxon>
        <taxon>Hexapoda</taxon>
        <taxon>Insecta</taxon>
        <taxon>Pterygota</taxon>
        <taxon>Neoptera</taxon>
        <taxon>Paraneoptera</taxon>
        <taxon>Psocodea</taxon>
        <taxon>Troctomorpha</taxon>
        <taxon>Phthiraptera</taxon>
        <taxon>Anoplura</taxon>
        <taxon>Polyplacidae</taxon>
        <taxon>Polyplax</taxon>
    </lineage>
</organism>
<dbReference type="EMBL" id="JAWJWE010000004">
    <property type="protein sequence ID" value="KAK6636666.1"/>
    <property type="molecule type" value="Genomic_DNA"/>
</dbReference>
<evidence type="ECO:0000313" key="8">
    <source>
        <dbReference type="Proteomes" id="UP001372834"/>
    </source>
</evidence>
<evidence type="ECO:0000256" key="3">
    <source>
        <dbReference type="ARBA" id="ARBA00022771"/>
    </source>
</evidence>
<dbReference type="GO" id="GO:0008270">
    <property type="term" value="F:zinc ion binding"/>
    <property type="evidence" value="ECO:0007669"/>
    <property type="project" value="UniProtKB-KW"/>
</dbReference>
<evidence type="ECO:0000259" key="6">
    <source>
        <dbReference type="PROSITE" id="PS52027"/>
    </source>
</evidence>
<sequence>MNNSMRKFMTSRDLKECAICGRRFTEDRLKIHEAVCQAVTAKKRKLFDAARQRICGMEYEKNTKAGVSKPKEGKLNVKGPSVLSTNWRLRHDEFLTIMKKSKSRETEDKSCGNSSDFQLGPILDCDNSVRCPHCLRNFNPSAAERHVLQCEKMSAKEKKSEMSAPSLSNAVA</sequence>
<dbReference type="PANTHER" id="PTHR13555">
    <property type="entry name" value="C2H2 ZINC FINGER CGI-62-RELATED"/>
    <property type="match status" value="1"/>
</dbReference>
<evidence type="ECO:0000256" key="2">
    <source>
        <dbReference type="ARBA" id="ARBA00022737"/>
    </source>
</evidence>
<dbReference type="Pfam" id="PF13913">
    <property type="entry name" value="zf-C2HC_2"/>
    <property type="match status" value="2"/>
</dbReference>
<proteinExistence type="predicted"/>
<accession>A0AAN8PKD9</accession>
<evidence type="ECO:0000256" key="5">
    <source>
        <dbReference type="PROSITE-ProRule" id="PRU01371"/>
    </source>
</evidence>
<gene>
    <name evidence="7" type="ORF">RUM43_010328</name>
</gene>
<keyword evidence="1" id="KW-0479">Metal-binding</keyword>
<evidence type="ECO:0000313" key="7">
    <source>
        <dbReference type="EMBL" id="KAK6636666.1"/>
    </source>
</evidence>
<protein>
    <recommendedName>
        <fullName evidence="6">C2HC/C3H-type domain-containing protein</fullName>
    </recommendedName>
</protein>
<dbReference type="Gene3D" id="3.30.160.60">
    <property type="entry name" value="Classic Zinc Finger"/>
    <property type="match status" value="1"/>
</dbReference>
<dbReference type="PROSITE" id="PS52027">
    <property type="entry name" value="ZF_C2HC_C3H"/>
    <property type="match status" value="2"/>
</dbReference>
<name>A0AAN8PKD9_POLSC</name>
<dbReference type="Proteomes" id="UP001372834">
    <property type="component" value="Unassembled WGS sequence"/>
</dbReference>